<proteinExistence type="predicted"/>
<reference evidence="3 4" key="1">
    <citation type="submission" date="2024-11" db="EMBL/GenBank/DDBJ databases">
        <title>Chromosome-level genome assembly of the freshwater bivalve Anodonta woodiana.</title>
        <authorList>
            <person name="Chen X."/>
        </authorList>
    </citation>
    <scope>NUCLEOTIDE SEQUENCE [LARGE SCALE GENOMIC DNA]</scope>
    <source>
        <strain evidence="3">MN2024</strain>
        <tissue evidence="3">Gills</tissue>
    </source>
</reference>
<evidence type="ECO:0000313" key="4">
    <source>
        <dbReference type="Proteomes" id="UP001634394"/>
    </source>
</evidence>
<name>A0ABD3XAH3_SINWO</name>
<dbReference type="SUPFAM" id="SSF57924">
    <property type="entry name" value="Inhibitor of apoptosis (IAP) repeat"/>
    <property type="match status" value="2"/>
</dbReference>
<sequence>MSQKDQQRRGKWSLQQCTDENKQPNDSRSDGNSLVEHANINFNLIISPKVLRRNADTFDNPLSNGFSTPPSLDVEHDNFHQRNVTTSDGRENISRPRHPLYQAYESRLRSYSTWRQFQEFNVAALAEAGFYNIGVENGTTIRCFFCAIELVNLAYNDNPLSEHLTKSPNCGYIAQQLRTQDLTELQEKMNNETQNLLHTDGSVSDPFRVISRNPGSWSASYRILCPQYQAYSVRLSTFARWPSDIWQRPEQVAHAGFYYTGSQDIVRCFACDGGLKNWDPDDEPWIKHARWFSQCPFVQHVKGQEFIDLVQRMTEDSDEEEDAVVYSTFQPDNPMADLPTLRNETNLHTNQVNESSVLETAAARIVLEMGYSRDVVTQAINSLIIKGQTEYKADHIMEAIFEMESRGQLLNECGVDTESGIGTAHDIEINGSPLAFQQENERLRQSVQCVNCKKSQRSSCLPPCTHFCLCSIYSETSSIFSICFTKIKENIKTYLMK</sequence>
<evidence type="ECO:0000313" key="3">
    <source>
        <dbReference type="EMBL" id="KAL3883077.1"/>
    </source>
</evidence>
<comment type="caution">
    <text evidence="3">The sequence shown here is derived from an EMBL/GenBank/DDBJ whole genome shotgun (WGS) entry which is preliminary data.</text>
</comment>
<dbReference type="InterPro" id="IPR013083">
    <property type="entry name" value="Znf_RING/FYVE/PHD"/>
</dbReference>
<evidence type="ECO:0000256" key="1">
    <source>
        <dbReference type="ARBA" id="ARBA00022703"/>
    </source>
</evidence>
<dbReference type="FunFam" id="1.10.1170.10:FF:000003">
    <property type="entry name" value="E3 ubiquitin-protein ligase XIAP"/>
    <property type="match status" value="1"/>
</dbReference>
<dbReference type="Gene3D" id="1.10.8.10">
    <property type="entry name" value="DNA helicase RuvA subunit, C-terminal domain"/>
    <property type="match status" value="1"/>
</dbReference>
<evidence type="ECO:0000256" key="2">
    <source>
        <dbReference type="SAM" id="MobiDB-lite"/>
    </source>
</evidence>
<dbReference type="PROSITE" id="PS01282">
    <property type="entry name" value="BIR_REPEAT_1"/>
    <property type="match status" value="1"/>
</dbReference>
<protein>
    <submittedName>
        <fullName evidence="3">Uncharacterized protein</fullName>
    </submittedName>
</protein>
<dbReference type="AlphaFoldDB" id="A0ABD3XAH3"/>
<organism evidence="3 4">
    <name type="scientific">Sinanodonta woodiana</name>
    <name type="common">Chinese pond mussel</name>
    <name type="synonym">Anodonta woodiana</name>
    <dbReference type="NCBI Taxonomy" id="1069815"/>
    <lineage>
        <taxon>Eukaryota</taxon>
        <taxon>Metazoa</taxon>
        <taxon>Spiralia</taxon>
        <taxon>Lophotrochozoa</taxon>
        <taxon>Mollusca</taxon>
        <taxon>Bivalvia</taxon>
        <taxon>Autobranchia</taxon>
        <taxon>Heteroconchia</taxon>
        <taxon>Palaeoheterodonta</taxon>
        <taxon>Unionida</taxon>
        <taxon>Unionoidea</taxon>
        <taxon>Unionidae</taxon>
        <taxon>Unioninae</taxon>
        <taxon>Sinanodonta</taxon>
    </lineage>
</organism>
<dbReference type="Gene3D" id="3.30.40.10">
    <property type="entry name" value="Zinc/RING finger domain, C3HC4 (zinc finger)"/>
    <property type="match status" value="1"/>
</dbReference>
<dbReference type="PROSITE" id="PS50143">
    <property type="entry name" value="BIR_REPEAT_2"/>
    <property type="match status" value="2"/>
</dbReference>
<dbReference type="EMBL" id="JBJQND010000003">
    <property type="protein sequence ID" value="KAL3883077.1"/>
    <property type="molecule type" value="Genomic_DNA"/>
</dbReference>
<accession>A0ABD3XAH3</accession>
<dbReference type="Pfam" id="PF00653">
    <property type="entry name" value="BIR"/>
    <property type="match status" value="2"/>
</dbReference>
<dbReference type="Proteomes" id="UP001634394">
    <property type="component" value="Unassembled WGS sequence"/>
</dbReference>
<dbReference type="PANTHER" id="PTHR10044:SF139">
    <property type="entry name" value="DEATH-ASSOCIATED INHIBITOR OF APOPTOSIS 2"/>
    <property type="match status" value="1"/>
</dbReference>
<dbReference type="Gene3D" id="1.10.1170.10">
    <property type="entry name" value="Inhibitor Of Apoptosis Protein (2mihbC-IAP-1), Chain A"/>
    <property type="match status" value="2"/>
</dbReference>
<keyword evidence="4" id="KW-1185">Reference proteome</keyword>
<dbReference type="GO" id="GO:0006915">
    <property type="term" value="P:apoptotic process"/>
    <property type="evidence" value="ECO:0007669"/>
    <property type="project" value="UniProtKB-KW"/>
</dbReference>
<dbReference type="InterPro" id="IPR001370">
    <property type="entry name" value="BIR_rpt"/>
</dbReference>
<gene>
    <name evidence="3" type="ORF">ACJMK2_029370</name>
</gene>
<feature type="region of interest" description="Disordered" evidence="2">
    <location>
        <begin position="1"/>
        <end position="33"/>
    </location>
</feature>
<keyword evidence="1" id="KW-0053">Apoptosis</keyword>
<dbReference type="CDD" id="cd00022">
    <property type="entry name" value="BIR"/>
    <property type="match status" value="2"/>
</dbReference>
<feature type="compositionally biased region" description="Basic and acidic residues" evidence="2">
    <location>
        <begin position="19"/>
        <end position="29"/>
    </location>
</feature>
<dbReference type="SMART" id="SM00238">
    <property type="entry name" value="BIR"/>
    <property type="match status" value="2"/>
</dbReference>
<dbReference type="PANTHER" id="PTHR10044">
    <property type="entry name" value="INHIBITOR OF APOPTOSIS"/>
    <property type="match status" value="1"/>
</dbReference>
<dbReference type="InterPro" id="IPR050784">
    <property type="entry name" value="IAP"/>
</dbReference>